<keyword evidence="2 8" id="KW-0436">Ligase</keyword>
<evidence type="ECO:0000256" key="6">
    <source>
        <dbReference type="ARBA" id="ARBA00022842"/>
    </source>
</evidence>
<feature type="binding site" evidence="8">
    <location>
        <position position="14"/>
    </location>
    <ligand>
        <name>Mg(2+)</name>
        <dbReference type="ChEBI" id="CHEBI:18420"/>
    </ligand>
</feature>
<dbReference type="InterPro" id="IPR042110">
    <property type="entry name" value="Adenylosuccinate_synth_dom2"/>
</dbReference>
<keyword evidence="5 8" id="KW-0658">Purine biosynthesis</keyword>
<evidence type="ECO:0000256" key="7">
    <source>
        <dbReference type="ARBA" id="ARBA00023134"/>
    </source>
</evidence>
<dbReference type="NCBIfam" id="NF002223">
    <property type="entry name" value="PRK01117.1"/>
    <property type="match status" value="1"/>
</dbReference>
<evidence type="ECO:0000256" key="4">
    <source>
        <dbReference type="ARBA" id="ARBA00022741"/>
    </source>
</evidence>
<keyword evidence="7 8" id="KW-0342">GTP-binding</keyword>
<feature type="binding site" evidence="8">
    <location>
        <position position="142"/>
    </location>
    <ligand>
        <name>IMP</name>
        <dbReference type="ChEBI" id="CHEBI:58053"/>
        <note>ligand shared between dimeric partners</note>
    </ligand>
</feature>
<dbReference type="SMART" id="SM00788">
    <property type="entry name" value="Adenylsucc_synt"/>
    <property type="match status" value="1"/>
</dbReference>
<dbReference type="Gene3D" id="1.10.300.10">
    <property type="entry name" value="Adenylosuccinate Synthetase, subunit A, domain 2"/>
    <property type="match status" value="1"/>
</dbReference>
<dbReference type="InterPro" id="IPR042111">
    <property type="entry name" value="Adenylosuccinate_synth_dom3"/>
</dbReference>
<feature type="binding site" description="in other chain" evidence="8">
    <location>
        <begin position="14"/>
        <end position="17"/>
    </location>
    <ligand>
        <name>IMP</name>
        <dbReference type="ChEBI" id="CHEBI:58053"/>
        <note>ligand shared between dimeric partners</note>
    </ligand>
</feature>
<name>A0A368BLQ4_9GAMM</name>
<dbReference type="SUPFAM" id="SSF52540">
    <property type="entry name" value="P-loop containing nucleoside triphosphate hydrolases"/>
    <property type="match status" value="1"/>
</dbReference>
<dbReference type="Gene3D" id="3.90.170.10">
    <property type="entry name" value="Adenylosuccinate Synthetase, subunit A, domain 3"/>
    <property type="match status" value="1"/>
</dbReference>
<keyword evidence="4 8" id="KW-0547">Nucleotide-binding</keyword>
<feature type="binding site" evidence="8">
    <location>
        <begin position="13"/>
        <end position="19"/>
    </location>
    <ligand>
        <name>GTP</name>
        <dbReference type="ChEBI" id="CHEBI:37565"/>
    </ligand>
</feature>
<proteinExistence type="inferred from homology"/>
<keyword evidence="3 8" id="KW-0479">Metal-binding</keyword>
<dbReference type="NCBIfam" id="TIGR00184">
    <property type="entry name" value="purA"/>
    <property type="match status" value="1"/>
</dbReference>
<evidence type="ECO:0000313" key="11">
    <source>
        <dbReference type="EMBL" id="RCL38248.1"/>
    </source>
</evidence>
<feature type="binding site" description="in other chain" evidence="8">
    <location>
        <position position="223"/>
    </location>
    <ligand>
        <name>IMP</name>
        <dbReference type="ChEBI" id="CHEBI:58053"/>
        <note>ligand shared between dimeric partners</note>
    </ligand>
</feature>
<comment type="subcellular location">
    <subcellularLocation>
        <location evidence="8">Cytoplasm</location>
    </subcellularLocation>
</comment>
<feature type="active site" description="Proton acceptor" evidence="8">
    <location>
        <position position="14"/>
    </location>
</feature>
<evidence type="ECO:0000256" key="2">
    <source>
        <dbReference type="ARBA" id="ARBA00022598"/>
    </source>
</evidence>
<dbReference type="EMBL" id="QOPD01000004">
    <property type="protein sequence ID" value="RCL38248.1"/>
    <property type="molecule type" value="Genomic_DNA"/>
</dbReference>
<dbReference type="EC" id="6.3.4.4" evidence="8 10"/>
<dbReference type="Pfam" id="PF00709">
    <property type="entry name" value="Adenylsucc_synt"/>
    <property type="match status" value="1"/>
</dbReference>
<dbReference type="FunFam" id="3.90.170.10:FF:000001">
    <property type="entry name" value="Adenylosuccinate synthetase"/>
    <property type="match status" value="1"/>
</dbReference>
<dbReference type="GO" id="GO:0046040">
    <property type="term" value="P:IMP metabolic process"/>
    <property type="evidence" value="ECO:0007669"/>
    <property type="project" value="TreeGrafter"/>
</dbReference>
<dbReference type="GO" id="GO:0005737">
    <property type="term" value="C:cytoplasm"/>
    <property type="evidence" value="ECO:0007669"/>
    <property type="project" value="UniProtKB-SubCell"/>
</dbReference>
<accession>A0A368BLQ4</accession>
<gene>
    <name evidence="8" type="primary">purA</name>
    <name evidence="11" type="ORF">DBW97_03065</name>
</gene>
<feature type="binding site" description="in other chain" evidence="8">
    <location>
        <position position="238"/>
    </location>
    <ligand>
        <name>IMP</name>
        <dbReference type="ChEBI" id="CHEBI:58053"/>
        <note>ligand shared between dimeric partners</note>
    </ligand>
</feature>
<comment type="cofactor">
    <cofactor evidence="8">
        <name>Mg(2+)</name>
        <dbReference type="ChEBI" id="CHEBI:18420"/>
    </cofactor>
    <text evidence="8">Binds 1 Mg(2+) ion per subunit.</text>
</comment>
<dbReference type="AlphaFoldDB" id="A0A368BLQ4"/>
<evidence type="ECO:0000256" key="3">
    <source>
        <dbReference type="ARBA" id="ARBA00022723"/>
    </source>
</evidence>
<feature type="binding site" description="in other chain" evidence="8">
    <location>
        <position position="302"/>
    </location>
    <ligand>
        <name>IMP</name>
        <dbReference type="ChEBI" id="CHEBI:58053"/>
        <note>ligand shared between dimeric partners</note>
    </ligand>
</feature>
<dbReference type="PROSITE" id="PS01266">
    <property type="entry name" value="ADENYLOSUCCIN_SYN_1"/>
    <property type="match status" value="1"/>
</dbReference>
<dbReference type="GO" id="GO:0004019">
    <property type="term" value="F:adenylosuccinate synthase activity"/>
    <property type="evidence" value="ECO:0007669"/>
    <property type="project" value="UniProtKB-UniRule"/>
</dbReference>
<keyword evidence="6 8" id="KW-0460">Magnesium</keyword>
<dbReference type="HAMAP" id="MF_00011">
    <property type="entry name" value="Adenylosucc_synth"/>
    <property type="match status" value="1"/>
</dbReference>
<evidence type="ECO:0000256" key="5">
    <source>
        <dbReference type="ARBA" id="ARBA00022755"/>
    </source>
</evidence>
<keyword evidence="8" id="KW-0963">Cytoplasm</keyword>
<dbReference type="GO" id="GO:0005525">
    <property type="term" value="F:GTP binding"/>
    <property type="evidence" value="ECO:0007669"/>
    <property type="project" value="UniProtKB-UniRule"/>
</dbReference>
<comment type="function">
    <text evidence="8">Plays an important role in the de novo pathway of purine nucleotide biosynthesis. Catalyzes the first committed step in the biosynthesis of AMP from IMP.</text>
</comment>
<dbReference type="Proteomes" id="UP000252147">
    <property type="component" value="Unassembled WGS sequence"/>
</dbReference>
<dbReference type="CDD" id="cd03108">
    <property type="entry name" value="AdSS"/>
    <property type="match status" value="1"/>
</dbReference>
<dbReference type="InterPro" id="IPR001114">
    <property type="entry name" value="Adenylosuccinate_synthetase"/>
</dbReference>
<organism evidence="11 12">
    <name type="scientific">SAR86 cluster bacterium</name>
    <dbReference type="NCBI Taxonomy" id="2030880"/>
    <lineage>
        <taxon>Bacteria</taxon>
        <taxon>Pseudomonadati</taxon>
        <taxon>Pseudomonadota</taxon>
        <taxon>Gammaproteobacteria</taxon>
        <taxon>SAR86 cluster</taxon>
    </lineage>
</organism>
<comment type="caution">
    <text evidence="11">The sequence shown here is derived from an EMBL/GenBank/DDBJ whole genome shotgun (WGS) entry which is preliminary data.</text>
</comment>
<protein>
    <recommendedName>
        <fullName evidence="8 10">Adenylosuccinate synthetase</fullName>
        <shortName evidence="8">AMPSase</shortName>
        <shortName evidence="8">AdSS</shortName>
        <ecNumber evidence="8 10">6.3.4.4</ecNumber>
    </recommendedName>
    <alternativeName>
        <fullName evidence="8">IMP--aspartate ligase</fullName>
    </alternativeName>
</protein>
<evidence type="ECO:0000256" key="1">
    <source>
        <dbReference type="ARBA" id="ARBA00011738"/>
    </source>
</evidence>
<dbReference type="UniPathway" id="UPA00075">
    <property type="reaction ID" value="UER00335"/>
</dbReference>
<evidence type="ECO:0000256" key="8">
    <source>
        <dbReference type="HAMAP-Rule" id="MF_00011"/>
    </source>
</evidence>
<sequence>MSKSLILVGTQWGDEGKGKIVDYFSKQFDAVCRFQGGHNAGHTIYKGDEKFVLHLIPSGVFYDHTACFIGQGVILSLDSLLEEIKQLEEKGIDLSGKLKISRYCSLLLPLHAKIDQLREDAKNSIGTTRRGIGPAYEDKTARRSIKAFDLEDSDLLESKVNALVDYYNYQFETIHGLDPMDNLEVLEDLKGTFQKAAKYFGDVTDNLEAIHDKGGSILYEGAQGTLLDVDYGTYPYVTSSNTLATSVGIGSGFPKSIYADVLGVAKAYTTRVGAGPFPTELFCEDGKKIAEIGHEFGATTGRPRRCGWLDLVALEYSARLNNLTSLCITKLDVLDSFEKIKVCIGYELDGQKVSFKSRLLHRVKPIYKEIEGWNQSLNSFNAYEDLPAQAKHFIELIEEHTKTKVSLISNGPNRNDLILR</sequence>
<dbReference type="InterPro" id="IPR042109">
    <property type="entry name" value="Adenylosuccinate_synth_dom1"/>
</dbReference>
<feature type="binding site" evidence="8">
    <location>
        <position position="304"/>
    </location>
    <ligand>
        <name>GTP</name>
        <dbReference type="ChEBI" id="CHEBI:37565"/>
    </ligand>
</feature>
<dbReference type="InterPro" id="IPR033128">
    <property type="entry name" value="Adenylosuccin_syn_Lys_AS"/>
</dbReference>
<evidence type="ECO:0000256" key="9">
    <source>
        <dbReference type="PROSITE-ProRule" id="PRU10134"/>
    </source>
</evidence>
<feature type="binding site" evidence="8">
    <location>
        <begin position="298"/>
        <end position="304"/>
    </location>
    <ligand>
        <name>substrate</name>
    </ligand>
</feature>
<feature type="binding site" description="in other chain" evidence="8">
    <location>
        <begin position="39"/>
        <end position="42"/>
    </location>
    <ligand>
        <name>IMP</name>
        <dbReference type="ChEBI" id="CHEBI:58053"/>
        <note>ligand shared between dimeric partners</note>
    </ligand>
</feature>
<feature type="binding site" evidence="8">
    <location>
        <begin position="41"/>
        <end position="43"/>
    </location>
    <ligand>
        <name>GTP</name>
        <dbReference type="ChEBI" id="CHEBI:37565"/>
    </ligand>
</feature>
<evidence type="ECO:0000256" key="10">
    <source>
        <dbReference type="RuleBase" id="RU000520"/>
    </source>
</evidence>
<evidence type="ECO:0000313" key="12">
    <source>
        <dbReference type="Proteomes" id="UP000252147"/>
    </source>
</evidence>
<comment type="pathway">
    <text evidence="8 10">Purine metabolism; AMP biosynthesis via de novo pathway; AMP from IMP: step 1/2.</text>
</comment>
<feature type="active site" evidence="9">
    <location>
        <position position="139"/>
    </location>
</feature>
<feature type="binding site" evidence="8">
    <location>
        <position position="41"/>
    </location>
    <ligand>
        <name>Mg(2+)</name>
        <dbReference type="ChEBI" id="CHEBI:18420"/>
    </ligand>
</feature>
<comment type="subunit">
    <text evidence="1 8">Homodimer.</text>
</comment>
<feature type="binding site" evidence="8">
    <location>
        <begin position="409"/>
        <end position="411"/>
    </location>
    <ligand>
        <name>GTP</name>
        <dbReference type="ChEBI" id="CHEBI:37565"/>
    </ligand>
</feature>
<feature type="binding site" evidence="8">
    <location>
        <begin position="330"/>
        <end position="332"/>
    </location>
    <ligand>
        <name>GTP</name>
        <dbReference type="ChEBI" id="CHEBI:37565"/>
    </ligand>
</feature>
<comment type="similarity">
    <text evidence="8 10">Belongs to the adenylosuccinate synthetase family.</text>
</comment>
<dbReference type="PROSITE" id="PS00513">
    <property type="entry name" value="ADENYLOSUCCIN_SYN_2"/>
    <property type="match status" value="1"/>
</dbReference>
<dbReference type="GO" id="GO:0044208">
    <property type="term" value="P:'de novo' AMP biosynthetic process"/>
    <property type="evidence" value="ECO:0007669"/>
    <property type="project" value="UniProtKB-UniRule"/>
</dbReference>
<dbReference type="FunFam" id="1.10.300.10:FF:000001">
    <property type="entry name" value="Adenylosuccinate synthetase"/>
    <property type="match status" value="1"/>
</dbReference>
<dbReference type="Gene3D" id="3.40.440.10">
    <property type="entry name" value="Adenylosuccinate Synthetase, subunit A, domain 1"/>
    <property type="match status" value="1"/>
</dbReference>
<reference evidence="11 12" key="1">
    <citation type="journal article" date="2018" name="Microbiome">
        <title>Fine metagenomic profile of the Mediterranean stratified and mixed water columns revealed by assembly and recruitment.</title>
        <authorList>
            <person name="Haro-Moreno J.M."/>
            <person name="Lopez-Perez M."/>
            <person name="De La Torre J.R."/>
            <person name="Picazo A."/>
            <person name="Camacho A."/>
            <person name="Rodriguez-Valera F."/>
        </authorList>
    </citation>
    <scope>NUCLEOTIDE SEQUENCE [LARGE SCALE GENOMIC DNA]</scope>
    <source>
        <strain evidence="11">MED-G83</strain>
    </source>
</reference>
<feature type="binding site" description="in other chain" evidence="8">
    <location>
        <position position="128"/>
    </location>
    <ligand>
        <name>IMP</name>
        <dbReference type="ChEBI" id="CHEBI:58053"/>
        <note>ligand shared between dimeric partners</note>
    </ligand>
</feature>
<dbReference type="InterPro" id="IPR018220">
    <property type="entry name" value="Adenylosuccin_syn_GTP-bd"/>
</dbReference>
<dbReference type="GO" id="GO:0000287">
    <property type="term" value="F:magnesium ion binding"/>
    <property type="evidence" value="ECO:0007669"/>
    <property type="project" value="UniProtKB-UniRule"/>
</dbReference>
<feature type="active site" description="Proton donor" evidence="8">
    <location>
        <position position="42"/>
    </location>
</feature>
<comment type="catalytic activity">
    <reaction evidence="8 10">
        <text>IMP + L-aspartate + GTP = N(6)-(1,2-dicarboxyethyl)-AMP + GDP + phosphate + 2 H(+)</text>
        <dbReference type="Rhea" id="RHEA:15753"/>
        <dbReference type="ChEBI" id="CHEBI:15378"/>
        <dbReference type="ChEBI" id="CHEBI:29991"/>
        <dbReference type="ChEBI" id="CHEBI:37565"/>
        <dbReference type="ChEBI" id="CHEBI:43474"/>
        <dbReference type="ChEBI" id="CHEBI:57567"/>
        <dbReference type="ChEBI" id="CHEBI:58053"/>
        <dbReference type="ChEBI" id="CHEBI:58189"/>
        <dbReference type="EC" id="6.3.4.4"/>
    </reaction>
</comment>
<dbReference type="PANTHER" id="PTHR11846">
    <property type="entry name" value="ADENYLOSUCCINATE SYNTHETASE"/>
    <property type="match status" value="1"/>
</dbReference>
<dbReference type="PANTHER" id="PTHR11846:SF0">
    <property type="entry name" value="ADENYLOSUCCINATE SYNTHETASE"/>
    <property type="match status" value="1"/>
</dbReference>
<dbReference type="InterPro" id="IPR027417">
    <property type="entry name" value="P-loop_NTPase"/>
</dbReference>